<protein>
    <recommendedName>
        <fullName evidence="4">L-gulonolactone oxidase</fullName>
        <ecNumber evidence="4">1.1.3.8</ecNumber>
    </recommendedName>
</protein>
<keyword evidence="6 9" id="KW-0732">Signal</keyword>
<dbReference type="InterPro" id="IPR036318">
    <property type="entry name" value="FAD-bd_PCMH-like_sf"/>
</dbReference>
<evidence type="ECO:0000256" key="6">
    <source>
        <dbReference type="ARBA" id="ARBA00022729"/>
    </source>
</evidence>
<gene>
    <name evidence="11" type="ORF">Cgig2_017327</name>
</gene>
<dbReference type="InterPro" id="IPR016169">
    <property type="entry name" value="FAD-bd_PCMH_sub2"/>
</dbReference>
<dbReference type="AlphaFoldDB" id="A0A9Q1QCB4"/>
<dbReference type="SUPFAM" id="SSF56176">
    <property type="entry name" value="FAD-binding/transporter-associated domain-like"/>
    <property type="match status" value="1"/>
</dbReference>
<keyword evidence="5" id="KW-0060">Ascorbate biosynthesis</keyword>
<comment type="catalytic activity">
    <reaction evidence="8">
        <text>L-gulono-1,4-lactone + O2 = L-ascorbate + H2O2 + H(+)</text>
        <dbReference type="Rhea" id="RHEA:32363"/>
        <dbReference type="ChEBI" id="CHEBI:15378"/>
        <dbReference type="ChEBI" id="CHEBI:15379"/>
        <dbReference type="ChEBI" id="CHEBI:16240"/>
        <dbReference type="ChEBI" id="CHEBI:17587"/>
        <dbReference type="ChEBI" id="CHEBI:38290"/>
        <dbReference type="EC" id="1.1.3.8"/>
    </reaction>
</comment>
<dbReference type="Pfam" id="PF01565">
    <property type="entry name" value="FAD_binding_4"/>
    <property type="match status" value="1"/>
</dbReference>
<dbReference type="InterPro" id="IPR006094">
    <property type="entry name" value="Oxid_FAD_bind_N"/>
</dbReference>
<dbReference type="NCBIfam" id="TIGR01677">
    <property type="entry name" value="pln_FAD_oxido"/>
    <property type="match status" value="1"/>
</dbReference>
<dbReference type="InterPro" id="IPR010030">
    <property type="entry name" value="GULO_Plant"/>
</dbReference>
<evidence type="ECO:0000256" key="3">
    <source>
        <dbReference type="ARBA" id="ARBA00005466"/>
    </source>
</evidence>
<dbReference type="Proteomes" id="UP001153076">
    <property type="component" value="Unassembled WGS sequence"/>
</dbReference>
<accession>A0A9Q1QCB4</accession>
<sequence length="331" mass="35967">MLPNHDSANYSFPKMSCSKVFMSSSSAALILSCLLLLLVNADCSPPDYPIKCLHNNHECTITNIYGTFPDRSTCQVAGVVYPSSEDELVSVVAAATKIKRKMKVATRYSASIPKSVCPTDEGGHLISTLNLNKIHKVDKVAGTMTVDTGVTLRRLINEAAEAGLALPNSPYWWGLTVGGMLETGAHGSSLWGSGSAVHDYVVEIRIVSPGGPEDGFVKVRTLNESHAEFDAAKVSLGVLGVISQVTFRLEPLFKRSVTYMTKDDNDLGDEALVFGKQYEFAELTRYPTRCKVLHCIDDRVPSTTLGNGLNDFFRFRSTLVPSLALNRLAGE</sequence>
<evidence type="ECO:0000256" key="2">
    <source>
        <dbReference type="ARBA" id="ARBA00005147"/>
    </source>
</evidence>
<dbReference type="Gene3D" id="3.30.465.10">
    <property type="match status" value="1"/>
</dbReference>
<dbReference type="EMBL" id="JAKOGI010000323">
    <property type="protein sequence ID" value="KAJ8436902.1"/>
    <property type="molecule type" value="Genomic_DNA"/>
</dbReference>
<evidence type="ECO:0000256" key="1">
    <source>
        <dbReference type="ARBA" id="ARBA00001974"/>
    </source>
</evidence>
<organism evidence="11 12">
    <name type="scientific">Carnegiea gigantea</name>
    <dbReference type="NCBI Taxonomy" id="171969"/>
    <lineage>
        <taxon>Eukaryota</taxon>
        <taxon>Viridiplantae</taxon>
        <taxon>Streptophyta</taxon>
        <taxon>Embryophyta</taxon>
        <taxon>Tracheophyta</taxon>
        <taxon>Spermatophyta</taxon>
        <taxon>Magnoliopsida</taxon>
        <taxon>eudicotyledons</taxon>
        <taxon>Gunneridae</taxon>
        <taxon>Pentapetalae</taxon>
        <taxon>Caryophyllales</taxon>
        <taxon>Cactineae</taxon>
        <taxon>Cactaceae</taxon>
        <taxon>Cactoideae</taxon>
        <taxon>Echinocereeae</taxon>
        <taxon>Carnegiea</taxon>
    </lineage>
</organism>
<dbReference type="PANTHER" id="PTHR13878:SF67">
    <property type="entry name" value="L-GULONOLACTONE OXIDASE 5"/>
    <property type="match status" value="1"/>
</dbReference>
<dbReference type="InterPro" id="IPR050432">
    <property type="entry name" value="FAD-linked_Oxidoreductases_BP"/>
</dbReference>
<dbReference type="EC" id="1.1.3.8" evidence="4"/>
<keyword evidence="12" id="KW-1185">Reference proteome</keyword>
<proteinExistence type="inferred from homology"/>
<feature type="signal peptide" evidence="9">
    <location>
        <begin position="1"/>
        <end position="43"/>
    </location>
</feature>
<comment type="cofactor">
    <cofactor evidence="1">
        <name>FAD</name>
        <dbReference type="ChEBI" id="CHEBI:57692"/>
    </cofactor>
</comment>
<dbReference type="PROSITE" id="PS51387">
    <property type="entry name" value="FAD_PCMH"/>
    <property type="match status" value="1"/>
</dbReference>
<evidence type="ECO:0000256" key="8">
    <source>
        <dbReference type="ARBA" id="ARBA00048083"/>
    </source>
</evidence>
<evidence type="ECO:0000256" key="5">
    <source>
        <dbReference type="ARBA" id="ARBA00022644"/>
    </source>
</evidence>
<feature type="chain" id="PRO_5040252324" description="L-gulonolactone oxidase" evidence="9">
    <location>
        <begin position="44"/>
        <end position="331"/>
    </location>
</feature>
<comment type="similarity">
    <text evidence="3">Belongs to the oxygen-dependent FAD-linked oxidoreductase family.</text>
</comment>
<dbReference type="PANTHER" id="PTHR13878">
    <property type="entry name" value="GULONOLACTONE OXIDASE"/>
    <property type="match status" value="1"/>
</dbReference>
<evidence type="ECO:0000256" key="7">
    <source>
        <dbReference type="ARBA" id="ARBA00023002"/>
    </source>
</evidence>
<comment type="caution">
    <text evidence="11">The sequence shown here is derived from an EMBL/GenBank/DDBJ whole genome shotgun (WGS) entry which is preliminary data.</text>
</comment>
<dbReference type="GO" id="GO:0071949">
    <property type="term" value="F:FAD binding"/>
    <property type="evidence" value="ECO:0007669"/>
    <property type="project" value="InterPro"/>
</dbReference>
<dbReference type="GO" id="GO:0019853">
    <property type="term" value="P:L-ascorbic acid biosynthetic process"/>
    <property type="evidence" value="ECO:0007669"/>
    <property type="project" value="UniProtKB-KW"/>
</dbReference>
<reference evidence="11" key="1">
    <citation type="submission" date="2022-04" db="EMBL/GenBank/DDBJ databases">
        <title>Carnegiea gigantea Genome sequencing and assembly v2.</title>
        <authorList>
            <person name="Copetti D."/>
            <person name="Sanderson M.J."/>
            <person name="Burquez A."/>
            <person name="Wojciechowski M.F."/>
        </authorList>
    </citation>
    <scope>NUCLEOTIDE SEQUENCE</scope>
    <source>
        <strain evidence="11">SGP5-SGP5p</strain>
        <tissue evidence="11">Aerial part</tissue>
    </source>
</reference>
<evidence type="ECO:0000259" key="10">
    <source>
        <dbReference type="PROSITE" id="PS51387"/>
    </source>
</evidence>
<evidence type="ECO:0000256" key="9">
    <source>
        <dbReference type="SAM" id="SignalP"/>
    </source>
</evidence>
<evidence type="ECO:0000256" key="4">
    <source>
        <dbReference type="ARBA" id="ARBA00013121"/>
    </source>
</evidence>
<feature type="domain" description="FAD-binding PCMH-type" evidence="10">
    <location>
        <begin position="72"/>
        <end position="252"/>
    </location>
</feature>
<dbReference type="FunFam" id="3.30.465.10:FF:000033">
    <property type="entry name" value="L-gulonolactone oxidase 5"/>
    <property type="match status" value="1"/>
</dbReference>
<comment type="pathway">
    <text evidence="2">Cofactor biosynthesis; L-ascorbate biosynthesis.</text>
</comment>
<dbReference type="GO" id="GO:0050105">
    <property type="term" value="F:L-gulonolactone oxidase activity"/>
    <property type="evidence" value="ECO:0007669"/>
    <property type="project" value="UniProtKB-EC"/>
</dbReference>
<dbReference type="InterPro" id="IPR016166">
    <property type="entry name" value="FAD-bd_PCMH"/>
</dbReference>
<name>A0A9Q1QCB4_9CARY</name>
<dbReference type="OrthoDB" id="1934989at2759"/>
<evidence type="ECO:0000313" key="12">
    <source>
        <dbReference type="Proteomes" id="UP001153076"/>
    </source>
</evidence>
<evidence type="ECO:0000313" key="11">
    <source>
        <dbReference type="EMBL" id="KAJ8436902.1"/>
    </source>
</evidence>
<keyword evidence="7" id="KW-0560">Oxidoreductase</keyword>